<keyword evidence="4 5" id="KW-0472">Membrane</keyword>
<feature type="transmembrane region" description="Helical" evidence="5">
    <location>
        <begin position="679"/>
        <end position="703"/>
    </location>
</feature>
<feature type="transmembrane region" description="Helical" evidence="5">
    <location>
        <begin position="95"/>
        <end position="117"/>
    </location>
</feature>
<evidence type="ECO:0000256" key="3">
    <source>
        <dbReference type="ARBA" id="ARBA00022989"/>
    </source>
</evidence>
<feature type="transmembrane region" description="Helical" evidence="5">
    <location>
        <begin position="370"/>
        <end position="390"/>
    </location>
</feature>
<feature type="transmembrane region" description="Helical" evidence="5">
    <location>
        <begin position="192"/>
        <end position="212"/>
    </location>
</feature>
<dbReference type="PRINTS" id="PR01435">
    <property type="entry name" value="NPOXDRDTASE5"/>
</dbReference>
<gene>
    <name evidence="8" type="primary">nuoL</name>
    <name evidence="8" type="ORF">ACFQGB_19750</name>
</gene>
<evidence type="ECO:0000313" key="8">
    <source>
        <dbReference type="EMBL" id="MFC6955103.1"/>
    </source>
</evidence>
<keyword evidence="2 5" id="KW-0812">Transmembrane</keyword>
<feature type="domain" description="NADH-Ubiquinone oxidoreductase (complex I) chain 5 N-terminal" evidence="7">
    <location>
        <begin position="81"/>
        <end position="130"/>
    </location>
</feature>
<feature type="transmembrane region" description="Helical" evidence="5">
    <location>
        <begin position="287"/>
        <end position="308"/>
    </location>
</feature>
<name>A0ABD5VKE5_9EURY</name>
<evidence type="ECO:0000256" key="2">
    <source>
        <dbReference type="ARBA" id="ARBA00022692"/>
    </source>
</evidence>
<dbReference type="NCBIfam" id="NF005141">
    <property type="entry name" value="PRK06590.1"/>
    <property type="match status" value="1"/>
</dbReference>
<dbReference type="InterPro" id="IPR003945">
    <property type="entry name" value="NU5C-like"/>
</dbReference>
<dbReference type="PANTHER" id="PTHR42829">
    <property type="entry name" value="NADH-UBIQUINONE OXIDOREDUCTASE CHAIN 5"/>
    <property type="match status" value="1"/>
</dbReference>
<accession>A0ABD5VKE5</accession>
<feature type="transmembrane region" description="Helical" evidence="5">
    <location>
        <begin position="12"/>
        <end position="30"/>
    </location>
</feature>
<dbReference type="GO" id="GO:0016020">
    <property type="term" value="C:membrane"/>
    <property type="evidence" value="ECO:0007669"/>
    <property type="project" value="UniProtKB-SubCell"/>
</dbReference>
<evidence type="ECO:0000259" key="7">
    <source>
        <dbReference type="Pfam" id="PF00662"/>
    </source>
</evidence>
<comment type="caution">
    <text evidence="8">The sequence shown here is derived from an EMBL/GenBank/DDBJ whole genome shotgun (WGS) entry which is preliminary data.</text>
</comment>
<keyword evidence="3 5" id="KW-1133">Transmembrane helix</keyword>
<evidence type="ECO:0000256" key="1">
    <source>
        <dbReference type="ARBA" id="ARBA00004141"/>
    </source>
</evidence>
<feature type="domain" description="NADH:quinone oxidoreductase/Mrp antiporter transmembrane" evidence="6">
    <location>
        <begin position="146"/>
        <end position="444"/>
    </location>
</feature>
<dbReference type="PANTHER" id="PTHR42829:SF2">
    <property type="entry name" value="NADH-UBIQUINONE OXIDOREDUCTASE CHAIN 5"/>
    <property type="match status" value="1"/>
</dbReference>
<reference evidence="8 9" key="1">
    <citation type="journal article" date="2019" name="Int. J. Syst. Evol. Microbiol.">
        <title>The Global Catalogue of Microorganisms (GCM) 10K type strain sequencing project: providing services to taxonomists for standard genome sequencing and annotation.</title>
        <authorList>
            <consortium name="The Broad Institute Genomics Platform"/>
            <consortium name="The Broad Institute Genome Sequencing Center for Infectious Disease"/>
            <person name="Wu L."/>
            <person name="Ma J."/>
        </authorList>
    </citation>
    <scope>NUCLEOTIDE SEQUENCE [LARGE SCALE GENOMIC DNA]</scope>
    <source>
        <strain evidence="8 9">GX26</strain>
    </source>
</reference>
<dbReference type="NCBIfam" id="TIGR01974">
    <property type="entry name" value="NDH_I_L"/>
    <property type="match status" value="1"/>
</dbReference>
<dbReference type="Proteomes" id="UP001596395">
    <property type="component" value="Unassembled WGS sequence"/>
</dbReference>
<dbReference type="InterPro" id="IPR001750">
    <property type="entry name" value="ND/Mrp_TM"/>
</dbReference>
<feature type="transmembrane region" description="Helical" evidence="5">
    <location>
        <begin position="129"/>
        <end position="146"/>
    </location>
</feature>
<dbReference type="Gene3D" id="1.20.5.2700">
    <property type="match status" value="1"/>
</dbReference>
<comment type="subcellular location">
    <subcellularLocation>
        <location evidence="1">Membrane</location>
        <topology evidence="1">Multi-pass membrane protein</topology>
    </subcellularLocation>
</comment>
<feature type="transmembrane region" description="Helical" evidence="5">
    <location>
        <begin position="411"/>
        <end position="432"/>
    </location>
</feature>
<proteinExistence type="predicted"/>
<dbReference type="EMBL" id="JBHSXN010000005">
    <property type="protein sequence ID" value="MFC6955103.1"/>
    <property type="molecule type" value="Genomic_DNA"/>
</dbReference>
<organism evidence="8 9">
    <name type="scientific">Halorubellus litoreus</name>
    <dbReference type="NCBI Taxonomy" id="755308"/>
    <lineage>
        <taxon>Archaea</taxon>
        <taxon>Methanobacteriati</taxon>
        <taxon>Methanobacteriota</taxon>
        <taxon>Stenosarchaea group</taxon>
        <taxon>Halobacteria</taxon>
        <taxon>Halobacteriales</taxon>
        <taxon>Halorubellaceae</taxon>
        <taxon>Halorubellus</taxon>
    </lineage>
</organism>
<feature type="transmembrane region" description="Helical" evidence="5">
    <location>
        <begin position="452"/>
        <end position="481"/>
    </location>
</feature>
<evidence type="ECO:0000256" key="4">
    <source>
        <dbReference type="ARBA" id="ARBA00023136"/>
    </source>
</evidence>
<feature type="transmembrane region" description="Helical" evidence="5">
    <location>
        <begin position="152"/>
        <end position="171"/>
    </location>
</feature>
<dbReference type="InterPro" id="IPR018393">
    <property type="entry name" value="NADHpl_OxRdtase_5_subgr"/>
</dbReference>
<sequence length="704" mass="74672">MTGTTPFAFEFAPAIAVLPFVSFLIALAFGDRMPKGGALGGILATAGSLLLSLWVFVTVSGGSAYVQDIHTWTILDAGGALGDITLHFGLLLDPLSAMMLIIVSLIALLVHVFSLGYMNDEGETGLPRYYAGLGLFTFSMLSFVMADNLLQAFMFFELVGLCSFLLIGFWFREDAPPSAAKKAFLVTRFGDYFFLIGVVGIIATFGTSRFAVAGDAAAAAFPVEAAKVLGVTEGTATAVIPGGMDPQLWFTILGLLVLGGVVGKSAQFPLHTWLPDAMEGPTPVSALIHAATMVAAGVYLVARMYGFYLLSPTALGIIALVGGFTALFAATMGVVKKEIKQVLAYSTISQYGYMMLALGAGGYVAATFHLMTHAFFKALLFLGAGSVIIAMHHNENMWDMGGLKEKMPVTYYTFLSGSLALAGIVPFSGFWSKDEVLYEAFVHGLGTAGTQGTLLLVAYAFGLLAVFFTGFYTFRMVFLTFHGEPRSDTAKDPHGVRWNVKGPLAVLGILAAVAGLVNMVPVKKVTGANIDFLHKWLKGPESLKAQTSVAHYTDGDTSLLHEGAHYAAGTLAGGEVGTVLISAAVSLTLALAGAGLAYRLYNVPEPVEHTDKLGAAKDVLYNNYYQDEFQVFLAERVTMPLAKAADTFDQSVIDGAVNGVSSVSLFSGRRVKRVQTGLVTNYALLLTLGFLVLLVAMAAIGGWF</sequence>
<dbReference type="PRINTS" id="PR01434">
    <property type="entry name" value="NADHDHGNASE5"/>
</dbReference>
<feature type="transmembrane region" description="Helical" evidence="5">
    <location>
        <begin position="342"/>
        <end position="364"/>
    </location>
</feature>
<keyword evidence="9" id="KW-1185">Reference proteome</keyword>
<feature type="transmembrane region" description="Helical" evidence="5">
    <location>
        <begin position="314"/>
        <end position="335"/>
    </location>
</feature>
<evidence type="ECO:0000313" key="9">
    <source>
        <dbReference type="Proteomes" id="UP001596395"/>
    </source>
</evidence>
<feature type="transmembrane region" description="Helical" evidence="5">
    <location>
        <begin position="579"/>
        <end position="601"/>
    </location>
</feature>
<feature type="transmembrane region" description="Helical" evidence="5">
    <location>
        <begin position="502"/>
        <end position="520"/>
    </location>
</feature>
<dbReference type="RefSeq" id="WP_336352040.1">
    <property type="nucleotide sequence ID" value="NZ_JAZAQL010000005.1"/>
</dbReference>
<protein>
    <submittedName>
        <fullName evidence="8">NADH-quinone oxidoreductase subunit L</fullName>
    </submittedName>
</protein>
<dbReference type="Pfam" id="PF00361">
    <property type="entry name" value="Proton_antipo_M"/>
    <property type="match status" value="1"/>
</dbReference>
<evidence type="ECO:0000256" key="5">
    <source>
        <dbReference type="SAM" id="Phobius"/>
    </source>
</evidence>
<feature type="transmembrane region" description="Helical" evidence="5">
    <location>
        <begin position="37"/>
        <end position="57"/>
    </location>
</feature>
<evidence type="ECO:0000259" key="6">
    <source>
        <dbReference type="Pfam" id="PF00361"/>
    </source>
</evidence>
<dbReference type="AlphaFoldDB" id="A0ABD5VKE5"/>
<feature type="transmembrane region" description="Helical" evidence="5">
    <location>
        <begin position="248"/>
        <end position="266"/>
    </location>
</feature>
<dbReference type="InterPro" id="IPR001516">
    <property type="entry name" value="Proton_antipo_N"/>
</dbReference>
<dbReference type="Pfam" id="PF00662">
    <property type="entry name" value="Proton_antipo_N"/>
    <property type="match status" value="1"/>
</dbReference>